<dbReference type="AlphaFoldDB" id="M0BAI0"/>
<feature type="transmembrane region" description="Helical" evidence="1">
    <location>
        <begin position="163"/>
        <end position="184"/>
    </location>
</feature>
<dbReference type="PATRIC" id="fig|1227491.4.peg.660"/>
<keyword evidence="1" id="KW-0472">Membrane</keyword>
<feature type="transmembrane region" description="Helical" evidence="1">
    <location>
        <begin position="518"/>
        <end position="538"/>
    </location>
</feature>
<comment type="caution">
    <text evidence="2">The sequence shown here is derived from an EMBL/GenBank/DDBJ whole genome shotgun (WGS) entry which is preliminary data.</text>
</comment>
<feature type="transmembrane region" description="Helical" evidence="1">
    <location>
        <begin position="428"/>
        <end position="452"/>
    </location>
</feature>
<dbReference type="OrthoDB" id="307643at2157"/>
<feature type="transmembrane region" description="Helical" evidence="1">
    <location>
        <begin position="20"/>
        <end position="41"/>
    </location>
</feature>
<feature type="transmembrane region" description="Helical" evidence="1">
    <location>
        <begin position="249"/>
        <end position="268"/>
    </location>
</feature>
<feature type="transmembrane region" description="Helical" evidence="1">
    <location>
        <begin position="131"/>
        <end position="151"/>
    </location>
</feature>
<dbReference type="EMBL" id="AOIP01000014">
    <property type="protein sequence ID" value="ELZ07830.1"/>
    <property type="molecule type" value="Genomic_DNA"/>
</dbReference>
<dbReference type="RefSeq" id="WP_006664176.1">
    <property type="nucleotide sequence ID" value="NZ_AOIP01000014.1"/>
</dbReference>
<feature type="transmembrane region" description="Helical" evidence="1">
    <location>
        <begin position="472"/>
        <end position="497"/>
    </location>
</feature>
<feature type="transmembrane region" description="Helical" evidence="1">
    <location>
        <begin position="385"/>
        <end position="407"/>
    </location>
</feature>
<evidence type="ECO:0000313" key="2">
    <source>
        <dbReference type="EMBL" id="ELZ07830.1"/>
    </source>
</evidence>
<evidence type="ECO:0000256" key="1">
    <source>
        <dbReference type="SAM" id="Phobius"/>
    </source>
</evidence>
<keyword evidence="1" id="KW-0812">Transmembrane</keyword>
<feature type="transmembrane region" description="Helical" evidence="1">
    <location>
        <begin position="280"/>
        <end position="301"/>
    </location>
</feature>
<dbReference type="Proteomes" id="UP000011591">
    <property type="component" value="Unassembled WGS sequence"/>
</dbReference>
<keyword evidence="3" id="KW-1185">Reference proteome</keyword>
<organism evidence="2 3">
    <name type="scientific">Natrialba aegyptia DSM 13077</name>
    <dbReference type="NCBI Taxonomy" id="1227491"/>
    <lineage>
        <taxon>Archaea</taxon>
        <taxon>Methanobacteriati</taxon>
        <taxon>Methanobacteriota</taxon>
        <taxon>Stenosarchaea group</taxon>
        <taxon>Halobacteria</taxon>
        <taxon>Halobacteriales</taxon>
        <taxon>Natrialbaceae</taxon>
        <taxon>Natrialba</taxon>
    </lineage>
</organism>
<reference evidence="2 3" key="1">
    <citation type="journal article" date="2014" name="PLoS Genet.">
        <title>Phylogenetically driven sequencing of extremely halophilic archaea reveals strategies for static and dynamic osmo-response.</title>
        <authorList>
            <person name="Becker E.A."/>
            <person name="Seitzer P.M."/>
            <person name="Tritt A."/>
            <person name="Larsen D."/>
            <person name="Krusor M."/>
            <person name="Yao A.I."/>
            <person name="Wu D."/>
            <person name="Madern D."/>
            <person name="Eisen J.A."/>
            <person name="Darling A.E."/>
            <person name="Facciotti M.T."/>
        </authorList>
    </citation>
    <scope>NUCLEOTIDE SEQUENCE [LARGE SCALE GENOMIC DNA]</scope>
    <source>
        <strain evidence="2 3">DSM 13077</strain>
    </source>
</reference>
<feature type="transmembrane region" description="Helical" evidence="1">
    <location>
        <begin position="61"/>
        <end position="84"/>
    </location>
</feature>
<name>M0BAI0_9EURY</name>
<evidence type="ECO:0000313" key="3">
    <source>
        <dbReference type="Proteomes" id="UP000011591"/>
    </source>
</evidence>
<accession>M0BAI0</accession>
<protein>
    <submittedName>
        <fullName evidence="2">Uncharacterized protein</fullName>
    </submittedName>
</protein>
<proteinExistence type="predicted"/>
<gene>
    <name evidence="2" type="ORF">C480_03214</name>
</gene>
<keyword evidence="1" id="KW-1133">Transmembrane helix</keyword>
<sequence length="545" mass="56657">MRSWLSPTPPSRLRRQWHSIRTLVAIATVLAIVCLGIGAAADTASASNAAAGLGDDRELTVPAWLTVFTGGVAIGASALLAALVTDRQLVDALHTWSLPLSASRSDPSNPSNRSETSSALAPHLRELASGLWWLTGLVGVAALVGTVVVGLTGPGRVAPTANLAIILSFVGLRSLLPMVAFLVGNPWPALDPFRRLARALAALGEGVMCLLPPIQSFGGTDTDSTDTGPTDTHAIADGGSGLLTYPSTLSSWPAVAGLGALVWLELVLPVTSDPPLLARLAAGYTIYTVAGAILFGSNAWFRRADPLATVFRLYGAVAPIQRRRDGRGLTLVLPGSRLRDPDLVTDASEVAFVLLLVWELTFNGFVVTPPGSRLLAELVGAGAPVAVATFAVFAGGYAVAFGLYWLAASTARRTAPTYLSTATLARRFAPPLLAIAAGYHVAHYVGVVLSLSPAAVAVVTSPLSPPLNPTTLALPGWVGMLEIGALLAGHLLAVWVAHATAFDCFPGRLQAIRSQYPLIAVMVCYTAVSLWLLTLPTVQPPTLAG</sequence>